<dbReference type="Gene3D" id="3.90.45.10">
    <property type="entry name" value="Peptide deformylase"/>
    <property type="match status" value="1"/>
</dbReference>
<dbReference type="GO" id="GO:0042586">
    <property type="term" value="F:peptide deformylase activity"/>
    <property type="evidence" value="ECO:0007669"/>
    <property type="project" value="UniProtKB-UniRule"/>
</dbReference>
<keyword evidence="4" id="KW-1185">Reference proteome</keyword>
<dbReference type="EC" id="3.5.1.88" evidence="2"/>
<comment type="similarity">
    <text evidence="1 2">Belongs to the polypeptide deformylase family.</text>
</comment>
<dbReference type="HAMAP" id="MF_00163">
    <property type="entry name" value="Pep_deformylase"/>
    <property type="match status" value="1"/>
</dbReference>
<comment type="catalytic activity">
    <reaction evidence="2">
        <text>N-terminal N-formyl-L-methionyl-[peptide] + H2O = N-terminal L-methionyl-[peptide] + formate</text>
        <dbReference type="Rhea" id="RHEA:24420"/>
        <dbReference type="Rhea" id="RHEA-COMP:10639"/>
        <dbReference type="Rhea" id="RHEA-COMP:10640"/>
        <dbReference type="ChEBI" id="CHEBI:15377"/>
        <dbReference type="ChEBI" id="CHEBI:15740"/>
        <dbReference type="ChEBI" id="CHEBI:49298"/>
        <dbReference type="ChEBI" id="CHEBI:64731"/>
        <dbReference type="EC" id="3.5.1.88"/>
    </reaction>
</comment>
<dbReference type="Proteomes" id="UP001143349">
    <property type="component" value="Unassembled WGS sequence"/>
</dbReference>
<dbReference type="SUPFAM" id="SSF56420">
    <property type="entry name" value="Peptide deformylase"/>
    <property type="match status" value="1"/>
</dbReference>
<evidence type="ECO:0000256" key="2">
    <source>
        <dbReference type="HAMAP-Rule" id="MF_00163"/>
    </source>
</evidence>
<feature type="binding site" evidence="2">
    <location>
        <position position="82"/>
    </location>
    <ligand>
        <name>Fe cation</name>
        <dbReference type="ChEBI" id="CHEBI:24875"/>
    </ligand>
</feature>
<evidence type="ECO:0000313" key="4">
    <source>
        <dbReference type="Proteomes" id="UP001143349"/>
    </source>
</evidence>
<dbReference type="PANTHER" id="PTHR10458:SF22">
    <property type="entry name" value="PEPTIDE DEFORMYLASE"/>
    <property type="match status" value="1"/>
</dbReference>
<proteinExistence type="inferred from homology"/>
<evidence type="ECO:0000256" key="1">
    <source>
        <dbReference type="ARBA" id="ARBA00010759"/>
    </source>
</evidence>
<comment type="caution">
    <text evidence="3">The sequence shown here is derived from an EMBL/GenBank/DDBJ whole genome shotgun (WGS) entry which is preliminary data.</text>
</comment>
<keyword evidence="2" id="KW-0378">Hydrolase</keyword>
<keyword evidence="2" id="KW-0648">Protein biosynthesis</keyword>
<dbReference type="EMBL" id="BSFH01000031">
    <property type="protein sequence ID" value="GLK64949.1"/>
    <property type="molecule type" value="Genomic_DNA"/>
</dbReference>
<dbReference type="PANTHER" id="PTHR10458">
    <property type="entry name" value="PEPTIDE DEFORMYLASE"/>
    <property type="match status" value="1"/>
</dbReference>
<dbReference type="GO" id="GO:0006412">
    <property type="term" value="P:translation"/>
    <property type="evidence" value="ECO:0007669"/>
    <property type="project" value="UniProtKB-UniRule"/>
</dbReference>
<dbReference type="AlphaFoldDB" id="A0AAD3RUS6"/>
<sequence length="146" mass="15794">MRHRCDPAAALSRDRINELAADLLATMYDAGGRGLAAPQIGKPWRIFVMDHGWKEGAPSPRIVIDPEIEPLGSEVGTMEEACLSIPDHPVAVTRPVTVRLRCLDLAGQPQSLTLTGIEARIAQHEADHLDGRLILDFGTGPQDTGE</sequence>
<accession>A0AAD3RUS6</accession>
<protein>
    <recommendedName>
        <fullName evidence="2">Peptide deformylase</fullName>
        <shortName evidence="2">PDF</shortName>
        <ecNumber evidence="2">3.5.1.88</ecNumber>
    </recommendedName>
    <alternativeName>
        <fullName evidence="2">Polypeptide deformylase</fullName>
    </alternativeName>
</protein>
<keyword evidence="2" id="KW-0408">Iron</keyword>
<feature type="binding site" evidence="2">
    <location>
        <position position="128"/>
    </location>
    <ligand>
        <name>Fe cation</name>
        <dbReference type="ChEBI" id="CHEBI:24875"/>
    </ligand>
</feature>
<dbReference type="Pfam" id="PF01327">
    <property type="entry name" value="Pep_deformylase"/>
    <property type="match status" value="1"/>
</dbReference>
<feature type="binding site" evidence="2">
    <location>
        <position position="124"/>
    </location>
    <ligand>
        <name>Fe cation</name>
        <dbReference type="ChEBI" id="CHEBI:24875"/>
    </ligand>
</feature>
<keyword evidence="2" id="KW-0479">Metal-binding</keyword>
<dbReference type="PRINTS" id="PR01576">
    <property type="entry name" value="PDEFORMYLASE"/>
</dbReference>
<dbReference type="NCBIfam" id="NF001159">
    <property type="entry name" value="PRK00150.1-3"/>
    <property type="match status" value="1"/>
</dbReference>
<name>A0AAD3RUS6_9RHOB</name>
<feature type="active site" evidence="2">
    <location>
        <position position="125"/>
    </location>
</feature>
<reference evidence="3" key="1">
    <citation type="journal article" date="2014" name="Int. J. Syst. Evol. Microbiol.">
        <title>Complete genome sequence of Corynebacterium casei LMG S-19264T (=DSM 44701T), isolated from a smear-ripened cheese.</title>
        <authorList>
            <consortium name="US DOE Joint Genome Institute (JGI-PGF)"/>
            <person name="Walter F."/>
            <person name="Albersmeier A."/>
            <person name="Kalinowski J."/>
            <person name="Ruckert C."/>
        </authorList>
    </citation>
    <scope>NUCLEOTIDE SEQUENCE</scope>
    <source>
        <strain evidence="3">VKM B-2222</strain>
    </source>
</reference>
<dbReference type="PIRSF" id="PIRSF004749">
    <property type="entry name" value="Pep_def"/>
    <property type="match status" value="1"/>
</dbReference>
<dbReference type="InterPro" id="IPR023635">
    <property type="entry name" value="Peptide_deformylase"/>
</dbReference>
<dbReference type="GO" id="GO:0046872">
    <property type="term" value="F:metal ion binding"/>
    <property type="evidence" value="ECO:0007669"/>
    <property type="project" value="UniProtKB-KW"/>
</dbReference>
<dbReference type="InterPro" id="IPR036821">
    <property type="entry name" value="Peptide_deformylase_sf"/>
</dbReference>
<comment type="function">
    <text evidence="2">Removes the formyl group from the N-terminal Met of newly synthesized proteins. Requires at least a dipeptide for an efficient rate of reaction. N-terminal L-methionine is a prerequisite for activity but the enzyme has broad specificity at other positions.</text>
</comment>
<organism evidence="3 4">
    <name type="scientific">Paracoccus kondratievae</name>
    <dbReference type="NCBI Taxonomy" id="135740"/>
    <lineage>
        <taxon>Bacteria</taxon>
        <taxon>Pseudomonadati</taxon>
        <taxon>Pseudomonadota</taxon>
        <taxon>Alphaproteobacteria</taxon>
        <taxon>Rhodobacterales</taxon>
        <taxon>Paracoccaceae</taxon>
        <taxon>Paracoccus</taxon>
    </lineage>
</organism>
<reference evidence="3" key="2">
    <citation type="submission" date="2023-01" db="EMBL/GenBank/DDBJ databases">
        <authorList>
            <person name="Sun Q."/>
            <person name="Evtushenko L."/>
        </authorList>
    </citation>
    <scope>NUCLEOTIDE SEQUENCE</scope>
    <source>
        <strain evidence="3">VKM B-2222</strain>
    </source>
</reference>
<gene>
    <name evidence="2" type="primary">def</name>
    <name evidence="3" type="ORF">GCM10017635_24200</name>
</gene>
<evidence type="ECO:0000313" key="3">
    <source>
        <dbReference type="EMBL" id="GLK64949.1"/>
    </source>
</evidence>
<dbReference type="CDD" id="cd00487">
    <property type="entry name" value="Pep_deformylase"/>
    <property type="match status" value="1"/>
</dbReference>
<comment type="cofactor">
    <cofactor evidence="2">
        <name>Fe(2+)</name>
        <dbReference type="ChEBI" id="CHEBI:29033"/>
    </cofactor>
    <text evidence="2">Binds 1 Fe(2+) ion.</text>
</comment>